<dbReference type="Proteomes" id="UP001161757">
    <property type="component" value="Unassembled WGS sequence"/>
</dbReference>
<name>A0AAN6EZN2_EXODE</name>
<feature type="region of interest" description="Disordered" evidence="1">
    <location>
        <begin position="692"/>
        <end position="719"/>
    </location>
</feature>
<evidence type="ECO:0000256" key="1">
    <source>
        <dbReference type="SAM" id="MobiDB-lite"/>
    </source>
</evidence>
<dbReference type="EMBL" id="JAJGCB010000002">
    <property type="protein sequence ID" value="KAJ8994716.1"/>
    <property type="molecule type" value="Genomic_DNA"/>
</dbReference>
<sequence length="719" mass="81519">MSDHEGEGLNLDRWEEASLPGATSYSYAPSEAINKGIAAVDGGFAQPAGARGARAYVPRGQPGVAAETSGRPAQQHSHEAHQVRGGPSGRHVASGRPPVNKSAAQIRYEGGIPPDAEYHLPSNWRAQKTKTLRMDRSSRPHPLRTLQDIMLKFGTYIKKPEERDDRLFIWGTQQQIIDTKAALEKWQEELSKSKDNNPRFAKSTAVDGRLEHRVERQSKKQAFYDLLKQASIDYQFEAAFLWPRELDIEEFANHHADTLDQLRSTYNCYIGFHAEGVQHITIGAHYEKDIMNIMKRVLNLIKELVGRRDQLTSVNLVQLPDFSVYRDRVGLEDKDPLSDSYLPTLHGKPAPDEAEWAKERRLTNINNRKKMKKTMDAAIKRLRISQQHVRMRVVFGELGFKLFQKPSDGSTTYSFEDFYLMATKGRSKLSMNSLPVRQGDITELADILDGMEEFHDAVESYGAYFDFPAANSQTILRLETVINPIGDDSDEYEMLGRRWVEIDQMVSRLQLSVFNFERPDYQITMDAFPMHVNKARSQMMAQFGNNISFIRPKDGIKAMPHRRIRYPAGQRGLTTVSEITVKKWRFKDTDAFFELRRKEVYDDRITQYSPHPVETKWHALYYYPEWDNLMGEFANVQAGEDVTWVRSVATFFPEGGVDDGRALPLGFKKFVSEVEELQDLLAKAMNQIAAGAGTSSEGDGATMVNGASSSTMISQNGQA</sequence>
<dbReference type="AlphaFoldDB" id="A0AAN6EZN2"/>
<protein>
    <recommendedName>
        <fullName evidence="2">DUF7905 domain-containing protein</fullName>
    </recommendedName>
</protein>
<evidence type="ECO:0000259" key="2">
    <source>
        <dbReference type="Pfam" id="PF25482"/>
    </source>
</evidence>
<evidence type="ECO:0000313" key="4">
    <source>
        <dbReference type="Proteomes" id="UP001161757"/>
    </source>
</evidence>
<organism evidence="3 4">
    <name type="scientific">Exophiala dermatitidis</name>
    <name type="common">Black yeast-like fungus</name>
    <name type="synonym">Wangiella dermatitidis</name>
    <dbReference type="NCBI Taxonomy" id="5970"/>
    <lineage>
        <taxon>Eukaryota</taxon>
        <taxon>Fungi</taxon>
        <taxon>Dikarya</taxon>
        <taxon>Ascomycota</taxon>
        <taxon>Pezizomycotina</taxon>
        <taxon>Eurotiomycetes</taxon>
        <taxon>Chaetothyriomycetidae</taxon>
        <taxon>Chaetothyriales</taxon>
        <taxon>Herpotrichiellaceae</taxon>
        <taxon>Exophiala</taxon>
    </lineage>
</organism>
<proteinExistence type="predicted"/>
<evidence type="ECO:0000313" key="3">
    <source>
        <dbReference type="EMBL" id="KAJ8994716.1"/>
    </source>
</evidence>
<reference evidence="3" key="1">
    <citation type="submission" date="2023-01" db="EMBL/GenBank/DDBJ databases">
        <title>Exophiala dermititidis isolated from Cystic Fibrosis Patient.</title>
        <authorList>
            <person name="Kurbessoian T."/>
            <person name="Crocker A."/>
            <person name="Murante D."/>
            <person name="Hogan D.A."/>
            <person name="Stajich J.E."/>
        </authorList>
    </citation>
    <scope>NUCLEOTIDE SEQUENCE</scope>
    <source>
        <strain evidence="3">Ex8</strain>
    </source>
</reference>
<dbReference type="InterPro" id="IPR057227">
    <property type="entry name" value="DUF7905"/>
</dbReference>
<feature type="compositionally biased region" description="Polar residues" evidence="1">
    <location>
        <begin position="705"/>
        <end position="719"/>
    </location>
</feature>
<dbReference type="Pfam" id="PF25482">
    <property type="entry name" value="DUF7905"/>
    <property type="match status" value="1"/>
</dbReference>
<comment type="caution">
    <text evidence="3">The sequence shown here is derived from an EMBL/GenBank/DDBJ whole genome shotgun (WGS) entry which is preliminary data.</text>
</comment>
<feature type="region of interest" description="Disordered" evidence="1">
    <location>
        <begin position="60"/>
        <end position="98"/>
    </location>
</feature>
<gene>
    <name evidence="3" type="ORF">HRR80_001420</name>
</gene>
<feature type="domain" description="DUF7905" evidence="2">
    <location>
        <begin position="355"/>
        <end position="654"/>
    </location>
</feature>
<accession>A0AAN6EZN2</accession>